<dbReference type="eggNOG" id="COG4200">
    <property type="taxonomic scope" value="Bacteria"/>
</dbReference>
<dbReference type="AlphaFoldDB" id="A5N7P9"/>
<sequence length="223" mass="25048">MAIALSFILTTRYFEIDSYNWWYVMLFPGMISLLCTLVVVKDKKMKNMAVLSLPVDLKKIWMAKVLVCVCMIVIASMIHLFGSVFIGNILEIGKLGRIPMINAVFASIVLIITLLWQIPLCMFLGSKIGMFATVLINIVCCILGVLLAVYDTLWMIPYAVPSRLMIPIIKVLPNGLPAIQGNQAFTPELLWDSVILPGIIIIVSLFVILAFFTAKWYENQEAR</sequence>
<gene>
    <name evidence="2" type="ordered locus">CKL_1288</name>
</gene>
<dbReference type="NCBIfam" id="TIGR03732">
    <property type="entry name" value="lanti_perm_MutE"/>
    <property type="match status" value="1"/>
</dbReference>
<feature type="transmembrane region" description="Helical" evidence="1">
    <location>
        <begin position="194"/>
        <end position="214"/>
    </location>
</feature>
<name>A5N7P9_CLOK5</name>
<keyword evidence="1" id="KW-0812">Transmembrane</keyword>
<protein>
    <submittedName>
        <fullName evidence="2">Predicted transporter protein</fullName>
    </submittedName>
</protein>
<evidence type="ECO:0000313" key="3">
    <source>
        <dbReference type="Proteomes" id="UP000002411"/>
    </source>
</evidence>
<accession>A5N7P9</accession>
<dbReference type="Proteomes" id="UP000002411">
    <property type="component" value="Chromosome"/>
</dbReference>
<feature type="transmembrane region" description="Helical" evidence="1">
    <location>
        <begin position="20"/>
        <end position="40"/>
    </location>
</feature>
<keyword evidence="1" id="KW-1133">Transmembrane helix</keyword>
<feature type="transmembrane region" description="Helical" evidence="1">
    <location>
        <begin position="98"/>
        <end position="116"/>
    </location>
</feature>
<dbReference type="KEGG" id="ckl:CKL_1288"/>
<feature type="transmembrane region" description="Helical" evidence="1">
    <location>
        <begin position="128"/>
        <end position="150"/>
    </location>
</feature>
<dbReference type="EMBL" id="CP000673">
    <property type="protein sequence ID" value="EDK33330.1"/>
    <property type="molecule type" value="Genomic_DNA"/>
</dbReference>
<dbReference type="CDD" id="cd21807">
    <property type="entry name" value="ABC-2_lan_permease_MutE_EpiE-like"/>
    <property type="match status" value="1"/>
</dbReference>
<proteinExistence type="predicted"/>
<organism evidence="2 3">
    <name type="scientific">Clostridium kluyveri (strain ATCC 8527 / DSM 555 / NBRC 12016 / NCIMB 10680 / K1)</name>
    <dbReference type="NCBI Taxonomy" id="431943"/>
    <lineage>
        <taxon>Bacteria</taxon>
        <taxon>Bacillati</taxon>
        <taxon>Bacillota</taxon>
        <taxon>Clostridia</taxon>
        <taxon>Eubacteriales</taxon>
        <taxon>Clostridiaceae</taxon>
        <taxon>Clostridium</taxon>
    </lineage>
</organism>
<keyword evidence="1" id="KW-0472">Membrane</keyword>
<dbReference type="HOGENOM" id="CLU_077103_2_1_9"/>
<keyword evidence="3" id="KW-1185">Reference proteome</keyword>
<evidence type="ECO:0000256" key="1">
    <source>
        <dbReference type="SAM" id="Phobius"/>
    </source>
</evidence>
<feature type="transmembrane region" description="Helical" evidence="1">
    <location>
        <begin position="61"/>
        <end position="86"/>
    </location>
</feature>
<dbReference type="STRING" id="431943.CKL_1288"/>
<dbReference type="InterPro" id="IPR021205">
    <property type="entry name" value="Lanti_perm_SpaE/MutE/EpiE-like"/>
</dbReference>
<dbReference type="RefSeq" id="WP_012101675.1">
    <property type="nucleotide sequence ID" value="NC_009706.1"/>
</dbReference>
<evidence type="ECO:0000313" key="2">
    <source>
        <dbReference type="EMBL" id="EDK33330.1"/>
    </source>
</evidence>
<reference evidence="2 3" key="1">
    <citation type="journal article" date="2008" name="Proc. Natl. Acad. Sci. U.S.A.">
        <title>The genome of Clostridium kluyveri, a strict anaerobe with unique metabolic features.</title>
        <authorList>
            <person name="Seedorf H."/>
            <person name="Fricke W.F."/>
            <person name="Veith B."/>
            <person name="Brueggemann H."/>
            <person name="Liesegang H."/>
            <person name="Strittmatter A."/>
            <person name="Miethke M."/>
            <person name="Buckel W."/>
            <person name="Hinderberger J."/>
            <person name="Li F."/>
            <person name="Hagemeier C."/>
            <person name="Thauer R.K."/>
            <person name="Gottschalk G."/>
        </authorList>
    </citation>
    <scope>NUCLEOTIDE SEQUENCE [LARGE SCALE GENOMIC DNA]</scope>
    <source>
        <strain evidence="3">ATCC 8527 / DSM 555 / NCIMB 10680</strain>
    </source>
</reference>